<reference evidence="4" key="2">
    <citation type="submission" date="2018-11" db="EMBL/GenBank/DDBJ databases">
        <title>Trombidioid mite genomics.</title>
        <authorList>
            <person name="Dong X."/>
        </authorList>
    </citation>
    <scope>NUCLEOTIDE SEQUENCE</scope>
    <source>
        <strain evidence="4">UoL-WK</strain>
    </source>
</reference>
<accession>A0A3S3PT22</accession>
<feature type="signal peptide" evidence="2">
    <location>
        <begin position="1"/>
        <end position="22"/>
    </location>
</feature>
<dbReference type="EMBL" id="NCKU01003338">
    <property type="protein sequence ID" value="RWS07716.1"/>
    <property type="molecule type" value="Genomic_DNA"/>
</dbReference>
<keyword evidence="1" id="KW-1133">Transmembrane helix</keyword>
<evidence type="ECO:0000313" key="5">
    <source>
        <dbReference type="Proteomes" id="UP000285301"/>
    </source>
</evidence>
<dbReference type="AlphaFoldDB" id="A0A3S3PT22"/>
<dbReference type="EMBL" id="NCKU01003441">
    <property type="protein sequence ID" value="RWS07507.1"/>
    <property type="molecule type" value="Genomic_DNA"/>
</dbReference>
<keyword evidence="2" id="KW-0732">Signal</keyword>
<feature type="transmembrane region" description="Helical" evidence="1">
    <location>
        <begin position="810"/>
        <end position="834"/>
    </location>
</feature>
<evidence type="ECO:0000313" key="3">
    <source>
        <dbReference type="EMBL" id="RWS07507.1"/>
    </source>
</evidence>
<evidence type="ECO:0000256" key="2">
    <source>
        <dbReference type="SAM" id="SignalP"/>
    </source>
</evidence>
<keyword evidence="1" id="KW-0812">Transmembrane</keyword>
<evidence type="ECO:0000313" key="4">
    <source>
        <dbReference type="EMBL" id="RWS07716.1"/>
    </source>
</evidence>
<keyword evidence="1" id="KW-0472">Membrane</keyword>
<reference evidence="4 5" key="1">
    <citation type="journal article" date="2018" name="Gigascience">
        <title>Genomes of trombidid mites reveal novel predicted allergens and laterally-transferred genes associated with secondary metabolism.</title>
        <authorList>
            <person name="Dong X."/>
            <person name="Chaisiri K."/>
            <person name="Xia D."/>
            <person name="Armstrong S.D."/>
            <person name="Fang Y."/>
            <person name="Donnelly M.J."/>
            <person name="Kadowaki T."/>
            <person name="McGarry J.W."/>
            <person name="Darby A.C."/>
            <person name="Makepeace B.L."/>
        </authorList>
    </citation>
    <scope>NUCLEOTIDE SEQUENCE [LARGE SCALE GENOMIC DNA]</scope>
    <source>
        <strain evidence="4">UoL-WK</strain>
    </source>
</reference>
<sequence length="837" mass="96119">MISKFICVAIVSSLAFTTLVGSLHLNGEEFQNYIREKCYTATKEGRRPVPYLILAENRDINYRYMQPGQEKTHLYAQSVENLIGLIEKIESGLEERKVKVAPVELAKILLRKYRIDDLTYQNGFFLMTEDIKHNYRIEDALLDTENFQLDAEISSIINSSLDKHENCSLHYLLSHNIDLVATDGDTKTLLFRANQSPNSQNNEPNKYKPRLLYSTQSGPLTKFPREYGVGTFRNDHTQAIALNKLLLGIIAGYIPTGQSQPSVRDVYVKLTRDANLENVQMDLESKIDPLMAVTIASVYEYGAYSTEQNKQNLFGARGEWKTSICPTEYVLNVQEQTIQDIKDIPGVAATQAELRGALDGYIIGKTIQRKQNEPKNQLTLSQILRFYYSQTGLTEGDGYCRRPNYIPQMDEIIRQAKSFRRIKVLLSAGKVSSSDNEVVSPITAVHDEFRRELEAARIISENDRNWCSEGERRGSGNDFNNYPCENPSDVFVLLDKENKLDEQKKLIGKLATELNMYRKGSSLTILTNGQGSDNTFYRVTWNETNKGCANCRLDAVDIRDDLGGLVSPDKFLRYLNDTLRDFDEMKKDEIAVPSRVFIIFNMGYMEKRNFEPRSRFSTDIRVLRRNHREVKYIVIGEEEKHNFLPFDDHSFFETKDSSLIEKISKEICKTPALFQHPECQNRPSSEDHYIGHITRGEVQNWAIFPRFYEKSYDITFRFESKEKLKVCHSRTPEPGYGDFNRYPCYENDGGEIKFTRKDPCHKYNLENCPIFYFTIFTPSEGTGEECNSEACANYKQIEYKFSHTGIRCNGALGITFSPLLTIISSLIAIAGVYFKKY</sequence>
<protein>
    <submittedName>
        <fullName evidence="4">Uncharacterized protein</fullName>
    </submittedName>
</protein>
<comment type="caution">
    <text evidence="4">The sequence shown here is derived from an EMBL/GenBank/DDBJ whole genome shotgun (WGS) entry which is preliminary data.</text>
</comment>
<dbReference type="OrthoDB" id="6510671at2759"/>
<feature type="chain" id="PRO_5036094763" evidence="2">
    <location>
        <begin position="23"/>
        <end position="837"/>
    </location>
</feature>
<organism evidence="4 5">
    <name type="scientific">Dinothrombium tinctorium</name>
    <dbReference type="NCBI Taxonomy" id="1965070"/>
    <lineage>
        <taxon>Eukaryota</taxon>
        <taxon>Metazoa</taxon>
        <taxon>Ecdysozoa</taxon>
        <taxon>Arthropoda</taxon>
        <taxon>Chelicerata</taxon>
        <taxon>Arachnida</taxon>
        <taxon>Acari</taxon>
        <taxon>Acariformes</taxon>
        <taxon>Trombidiformes</taxon>
        <taxon>Prostigmata</taxon>
        <taxon>Anystina</taxon>
        <taxon>Parasitengona</taxon>
        <taxon>Trombidioidea</taxon>
        <taxon>Trombidiidae</taxon>
        <taxon>Dinothrombium</taxon>
    </lineage>
</organism>
<gene>
    <name evidence="4" type="ORF">B4U79_09640</name>
    <name evidence="3" type="ORF">B4U79_11718</name>
</gene>
<dbReference type="Proteomes" id="UP000285301">
    <property type="component" value="Unassembled WGS sequence"/>
</dbReference>
<keyword evidence="5" id="KW-1185">Reference proteome</keyword>
<evidence type="ECO:0000256" key="1">
    <source>
        <dbReference type="SAM" id="Phobius"/>
    </source>
</evidence>
<name>A0A3S3PT22_9ACAR</name>
<proteinExistence type="predicted"/>